<name>A0A1C7MRG3_GRIFR</name>
<reference evidence="1 2" key="1">
    <citation type="submission" date="2016-03" db="EMBL/GenBank/DDBJ databases">
        <title>Whole genome sequencing of Grifola frondosa 9006-11.</title>
        <authorList>
            <person name="Min B."/>
            <person name="Park H."/>
            <person name="Kim J.-G."/>
            <person name="Cho H."/>
            <person name="Oh Y.-L."/>
            <person name="Kong W.-S."/>
            <person name="Choi I.-G."/>
        </authorList>
    </citation>
    <scope>NUCLEOTIDE SEQUENCE [LARGE SCALE GENOMIC DNA]</scope>
    <source>
        <strain evidence="1 2">9006-11</strain>
    </source>
</reference>
<accession>A0A1C7MRG3</accession>
<evidence type="ECO:0000313" key="1">
    <source>
        <dbReference type="EMBL" id="OBZ79006.1"/>
    </source>
</evidence>
<comment type="caution">
    <text evidence="1">The sequence shown here is derived from an EMBL/GenBank/DDBJ whole genome shotgun (WGS) entry which is preliminary data.</text>
</comment>
<dbReference type="AlphaFoldDB" id="A0A1C7MRG3"/>
<protein>
    <submittedName>
        <fullName evidence="1">Uncharacterized protein</fullName>
    </submittedName>
</protein>
<dbReference type="EMBL" id="LUGG01000001">
    <property type="protein sequence ID" value="OBZ79006.1"/>
    <property type="molecule type" value="Genomic_DNA"/>
</dbReference>
<organism evidence="1 2">
    <name type="scientific">Grifola frondosa</name>
    <name type="common">Maitake</name>
    <name type="synonym">Polyporus frondosus</name>
    <dbReference type="NCBI Taxonomy" id="5627"/>
    <lineage>
        <taxon>Eukaryota</taxon>
        <taxon>Fungi</taxon>
        <taxon>Dikarya</taxon>
        <taxon>Basidiomycota</taxon>
        <taxon>Agaricomycotina</taxon>
        <taxon>Agaricomycetes</taxon>
        <taxon>Polyporales</taxon>
        <taxon>Grifolaceae</taxon>
        <taxon>Grifola</taxon>
    </lineage>
</organism>
<evidence type="ECO:0000313" key="2">
    <source>
        <dbReference type="Proteomes" id="UP000092993"/>
    </source>
</evidence>
<sequence>MAVSFPNIQSSLRDMPHTFGDYTANWFSHLGHIGQKSLLQHRCANSSSTALSHDDFALMGLQLPPHAYYHMMLVLHNTL</sequence>
<proteinExistence type="predicted"/>
<gene>
    <name evidence="1" type="ORF">A0H81_01128</name>
</gene>
<keyword evidence="2" id="KW-1185">Reference proteome</keyword>
<dbReference type="Proteomes" id="UP000092993">
    <property type="component" value="Unassembled WGS sequence"/>
</dbReference>